<dbReference type="EMBL" id="FOHX01000013">
    <property type="protein sequence ID" value="SEU36329.1"/>
    <property type="molecule type" value="Genomic_DNA"/>
</dbReference>
<reference evidence="1 2" key="1">
    <citation type="submission" date="2016-10" db="EMBL/GenBank/DDBJ databases">
        <authorList>
            <person name="de Groot N.N."/>
        </authorList>
    </citation>
    <scope>NUCLEOTIDE SEQUENCE [LARGE SCALE GENOMIC DNA]</scope>
    <source>
        <strain evidence="1 2">CGMCC 4.5598</strain>
    </source>
</reference>
<name>A0A1I0LA60_9ACTN</name>
<evidence type="ECO:0000313" key="2">
    <source>
        <dbReference type="Proteomes" id="UP000199361"/>
    </source>
</evidence>
<protein>
    <submittedName>
        <fullName evidence="1">Uncharacterized protein</fullName>
    </submittedName>
</protein>
<gene>
    <name evidence="1" type="ORF">SAMN05421811_113190</name>
</gene>
<proteinExistence type="predicted"/>
<keyword evidence="2" id="KW-1185">Reference proteome</keyword>
<evidence type="ECO:0000313" key="1">
    <source>
        <dbReference type="EMBL" id="SEU36329.1"/>
    </source>
</evidence>
<dbReference type="Proteomes" id="UP000199361">
    <property type="component" value="Unassembled WGS sequence"/>
</dbReference>
<sequence length="60" mass="6523">MRSQSIGRFLRILSTFGQAVWMASELYSSIAPMFFVRGSSVKPSGSVKANPMVAAPWVSV</sequence>
<dbReference type="AlphaFoldDB" id="A0A1I0LA60"/>
<accession>A0A1I0LA60</accession>
<organism evidence="1 2">
    <name type="scientific">Nonomuraea wenchangensis</name>
    <dbReference type="NCBI Taxonomy" id="568860"/>
    <lineage>
        <taxon>Bacteria</taxon>
        <taxon>Bacillati</taxon>
        <taxon>Actinomycetota</taxon>
        <taxon>Actinomycetes</taxon>
        <taxon>Streptosporangiales</taxon>
        <taxon>Streptosporangiaceae</taxon>
        <taxon>Nonomuraea</taxon>
    </lineage>
</organism>